<evidence type="ECO:0000259" key="1">
    <source>
        <dbReference type="Pfam" id="PF01208"/>
    </source>
</evidence>
<comment type="caution">
    <text evidence="2">The sequence shown here is derived from an EMBL/GenBank/DDBJ whole genome shotgun (WGS) entry which is preliminary data.</text>
</comment>
<dbReference type="Pfam" id="PF01208">
    <property type="entry name" value="URO-D"/>
    <property type="match status" value="1"/>
</dbReference>
<accession>A0A2J8AAC1</accession>
<protein>
    <submittedName>
        <fullName evidence="2">Uroporphyrinogen decarboxylase</fullName>
    </submittedName>
</protein>
<dbReference type="GO" id="GO:0004853">
    <property type="term" value="F:uroporphyrinogen decarboxylase activity"/>
    <property type="evidence" value="ECO:0007669"/>
    <property type="project" value="InterPro"/>
</dbReference>
<dbReference type="GO" id="GO:0006779">
    <property type="term" value="P:porphyrin-containing compound biosynthetic process"/>
    <property type="evidence" value="ECO:0007669"/>
    <property type="project" value="InterPro"/>
</dbReference>
<dbReference type="PANTHER" id="PTHR21091">
    <property type="entry name" value="METHYLTETRAHYDROFOLATE:HOMOCYSTEINE METHYLTRANSFERASE RELATED"/>
    <property type="match status" value="1"/>
</dbReference>
<dbReference type="PANTHER" id="PTHR21091:SF174">
    <property type="entry name" value="UROPORPHYRINOGEN DECARBOXYLASE"/>
    <property type="match status" value="1"/>
</dbReference>
<dbReference type="InterPro" id="IPR000257">
    <property type="entry name" value="Uroporphyrinogen_deCOase"/>
</dbReference>
<dbReference type="Proteomes" id="UP000236333">
    <property type="component" value="Unassembled WGS sequence"/>
</dbReference>
<evidence type="ECO:0000313" key="3">
    <source>
        <dbReference type="Proteomes" id="UP000236333"/>
    </source>
</evidence>
<name>A0A2J8AAC1_9CHLO</name>
<reference evidence="2 3" key="1">
    <citation type="journal article" date="2017" name="Mol. Biol. Evol.">
        <title>The 4-celled Tetrabaena socialis nuclear genome reveals the essential components for genetic control of cell number at the origin of multicellularity in the volvocine lineage.</title>
        <authorList>
            <person name="Featherston J."/>
            <person name="Arakaki Y."/>
            <person name="Hanschen E.R."/>
            <person name="Ferris P.J."/>
            <person name="Michod R.E."/>
            <person name="Olson B.J.S.C."/>
            <person name="Nozaki H."/>
            <person name="Durand P.M."/>
        </authorList>
    </citation>
    <scope>NUCLEOTIDE SEQUENCE [LARGE SCALE GENOMIC DNA]</scope>
    <source>
        <strain evidence="2 3">NIES-571</strain>
    </source>
</reference>
<dbReference type="SUPFAM" id="SSF51726">
    <property type="entry name" value="UROD/MetE-like"/>
    <property type="match status" value="1"/>
</dbReference>
<dbReference type="InterPro" id="IPR038071">
    <property type="entry name" value="UROD/MetE-like_sf"/>
</dbReference>
<evidence type="ECO:0000313" key="2">
    <source>
        <dbReference type="EMBL" id="PNH09455.1"/>
    </source>
</evidence>
<keyword evidence="3" id="KW-1185">Reference proteome</keyword>
<sequence length="86" mass="9701">MRAEFDRRRRGWLIAWRLSELSERREAALAEKTHATMLCGNVDPMALFGPEEVIRAEVERCLSAAGPWGHILNVGHGVVQVWFATA</sequence>
<feature type="domain" description="Uroporphyrinogen decarboxylase (URO-D)" evidence="1">
    <location>
        <begin position="28"/>
        <end position="79"/>
    </location>
</feature>
<gene>
    <name evidence="2" type="ORF">TSOC_003897</name>
</gene>
<dbReference type="Gene3D" id="3.20.20.210">
    <property type="match status" value="1"/>
</dbReference>
<organism evidence="2 3">
    <name type="scientific">Tetrabaena socialis</name>
    <dbReference type="NCBI Taxonomy" id="47790"/>
    <lineage>
        <taxon>Eukaryota</taxon>
        <taxon>Viridiplantae</taxon>
        <taxon>Chlorophyta</taxon>
        <taxon>core chlorophytes</taxon>
        <taxon>Chlorophyceae</taxon>
        <taxon>CS clade</taxon>
        <taxon>Chlamydomonadales</taxon>
        <taxon>Tetrabaenaceae</taxon>
        <taxon>Tetrabaena</taxon>
    </lineage>
</organism>
<proteinExistence type="predicted"/>
<dbReference type="OrthoDB" id="1671980at2759"/>
<dbReference type="AlphaFoldDB" id="A0A2J8AAC1"/>
<dbReference type="EMBL" id="PGGS01000089">
    <property type="protein sequence ID" value="PNH09455.1"/>
    <property type="molecule type" value="Genomic_DNA"/>
</dbReference>